<feature type="transmembrane region" description="Helical" evidence="6">
    <location>
        <begin position="125"/>
        <end position="142"/>
    </location>
</feature>
<evidence type="ECO:0000256" key="6">
    <source>
        <dbReference type="SAM" id="Phobius"/>
    </source>
</evidence>
<evidence type="ECO:0000256" key="2">
    <source>
        <dbReference type="ARBA" id="ARBA00009853"/>
    </source>
</evidence>
<comment type="similarity">
    <text evidence="2">Belongs to the drug/metabolite transporter (DMT) superfamily. 10 TMS drug/metabolite exporter (DME) (TC 2.A.7.3) family.</text>
</comment>
<sequence>MPRLQGNGLGIALMILATASFTLNDSFLKLATEEVPPFQALAMRGLGSTILGLPLLFALGFGRHTGRMFEKRVSVRNGLELVCAMFSVVGLALVPLADLTALGQTSPLLLLLGAAVIFRERLSPIQIALIILAFIGALMVAQPGGSNFSPYVLLGLAAAATVAVRDLIGRGIPAEIPGLVIAVGAGAITTVGAGIAALLFDRLTMPSLPTVLFTLGSGAFLVAGHVLLLAAYRAASMSAVAPFLYMATVWALLAGMLIFGSVPNWLALLGIAVIVVSGIAVVALERWPKKANVPLELSP</sequence>
<feature type="transmembrane region" description="Helical" evidence="6">
    <location>
        <begin position="148"/>
        <end position="167"/>
    </location>
</feature>
<dbReference type="InterPro" id="IPR037185">
    <property type="entry name" value="EmrE-like"/>
</dbReference>
<feature type="transmembrane region" description="Helical" evidence="6">
    <location>
        <begin position="99"/>
        <end position="118"/>
    </location>
</feature>
<name>A0ABX7C3K6_9HYPH</name>
<dbReference type="RefSeq" id="WP_201631785.1">
    <property type="nucleotide sequence ID" value="NZ_CP068046.1"/>
</dbReference>
<dbReference type="InterPro" id="IPR000620">
    <property type="entry name" value="EamA_dom"/>
</dbReference>
<protein>
    <submittedName>
        <fullName evidence="8">DMT family transporter</fullName>
    </submittedName>
</protein>
<dbReference type="Proteomes" id="UP000595857">
    <property type="component" value="Chromosome"/>
</dbReference>
<feature type="transmembrane region" description="Helical" evidence="6">
    <location>
        <begin position="265"/>
        <end position="284"/>
    </location>
</feature>
<feature type="transmembrane region" description="Helical" evidence="6">
    <location>
        <begin position="212"/>
        <end position="232"/>
    </location>
</feature>
<feature type="transmembrane region" description="Helical" evidence="6">
    <location>
        <begin position="239"/>
        <end position="259"/>
    </location>
</feature>
<dbReference type="PANTHER" id="PTHR22911:SF6">
    <property type="entry name" value="SOLUTE CARRIER FAMILY 35 MEMBER G1"/>
    <property type="match status" value="1"/>
</dbReference>
<evidence type="ECO:0000259" key="7">
    <source>
        <dbReference type="Pfam" id="PF00892"/>
    </source>
</evidence>
<reference evidence="8 9" key="1">
    <citation type="submission" date="2021-01" db="EMBL/GenBank/DDBJ databases">
        <title>Genome seq and assembly of Devosia sp. LEGU1.</title>
        <authorList>
            <person name="Chhetri G."/>
        </authorList>
    </citation>
    <scope>NUCLEOTIDE SEQUENCE [LARGE SCALE GENOMIC DNA]</scope>
    <source>
        <strain evidence="8 9">LEGU1</strain>
    </source>
</reference>
<evidence type="ECO:0000313" key="8">
    <source>
        <dbReference type="EMBL" id="QQR38820.1"/>
    </source>
</evidence>
<accession>A0ABX7C3K6</accession>
<evidence type="ECO:0000256" key="1">
    <source>
        <dbReference type="ARBA" id="ARBA00004141"/>
    </source>
</evidence>
<dbReference type="SUPFAM" id="SSF103481">
    <property type="entry name" value="Multidrug resistance efflux transporter EmrE"/>
    <property type="match status" value="2"/>
</dbReference>
<comment type="subcellular location">
    <subcellularLocation>
        <location evidence="1">Membrane</location>
        <topology evidence="1">Multi-pass membrane protein</topology>
    </subcellularLocation>
</comment>
<proteinExistence type="inferred from homology"/>
<feature type="domain" description="EamA" evidence="7">
    <location>
        <begin position="9"/>
        <end position="140"/>
    </location>
</feature>
<evidence type="ECO:0000256" key="3">
    <source>
        <dbReference type="ARBA" id="ARBA00022692"/>
    </source>
</evidence>
<gene>
    <name evidence="8" type="ORF">JI748_13835</name>
</gene>
<evidence type="ECO:0000256" key="5">
    <source>
        <dbReference type="ARBA" id="ARBA00023136"/>
    </source>
</evidence>
<feature type="transmembrane region" description="Helical" evidence="6">
    <location>
        <begin position="179"/>
        <end position="200"/>
    </location>
</feature>
<feature type="transmembrane region" description="Helical" evidence="6">
    <location>
        <begin position="73"/>
        <end position="93"/>
    </location>
</feature>
<keyword evidence="9" id="KW-1185">Reference proteome</keyword>
<keyword evidence="3 6" id="KW-0812">Transmembrane</keyword>
<organism evidence="8 9">
    <name type="scientific">Devosia rhizoryzae</name>
    <dbReference type="NCBI Taxonomy" id="2774137"/>
    <lineage>
        <taxon>Bacteria</taxon>
        <taxon>Pseudomonadati</taxon>
        <taxon>Pseudomonadota</taxon>
        <taxon>Alphaproteobacteria</taxon>
        <taxon>Hyphomicrobiales</taxon>
        <taxon>Devosiaceae</taxon>
        <taxon>Devosia</taxon>
    </lineage>
</organism>
<feature type="transmembrane region" description="Helical" evidence="6">
    <location>
        <begin position="40"/>
        <end position="61"/>
    </location>
</feature>
<evidence type="ECO:0000313" key="9">
    <source>
        <dbReference type="Proteomes" id="UP000595857"/>
    </source>
</evidence>
<keyword evidence="5 6" id="KW-0472">Membrane</keyword>
<dbReference type="EMBL" id="CP068046">
    <property type="protein sequence ID" value="QQR38820.1"/>
    <property type="molecule type" value="Genomic_DNA"/>
</dbReference>
<dbReference type="PANTHER" id="PTHR22911">
    <property type="entry name" value="ACYL-MALONYL CONDENSING ENZYME-RELATED"/>
    <property type="match status" value="1"/>
</dbReference>
<evidence type="ECO:0000256" key="4">
    <source>
        <dbReference type="ARBA" id="ARBA00022989"/>
    </source>
</evidence>
<keyword evidence="4 6" id="KW-1133">Transmembrane helix</keyword>
<dbReference type="Pfam" id="PF00892">
    <property type="entry name" value="EamA"/>
    <property type="match status" value="1"/>
</dbReference>